<dbReference type="InterPro" id="IPR036875">
    <property type="entry name" value="Znf_CCHC_sf"/>
</dbReference>
<protein>
    <submittedName>
        <fullName evidence="6">Uncharacterized protein LOC109127378</fullName>
    </submittedName>
</protein>
<dbReference type="InterPro" id="IPR043502">
    <property type="entry name" value="DNA/RNA_pol_sf"/>
</dbReference>
<dbReference type="GeneID" id="109127378"/>
<evidence type="ECO:0000256" key="3">
    <source>
        <dbReference type="SAM" id="MobiDB-lite"/>
    </source>
</evidence>
<dbReference type="InterPro" id="IPR054722">
    <property type="entry name" value="PolX-like_BBD"/>
</dbReference>
<dbReference type="InterPro" id="IPR057670">
    <property type="entry name" value="SH3_retrovirus"/>
</dbReference>
<dbReference type="RefSeq" id="XP_019087549.1">
    <property type="nucleotide sequence ID" value="XM_019232004.1"/>
</dbReference>
<dbReference type="InterPro" id="IPR001878">
    <property type="entry name" value="Znf_CCHC"/>
</dbReference>
<keyword evidence="2" id="KW-0863">Zinc-finger</keyword>
<dbReference type="Proteomes" id="UP000694864">
    <property type="component" value="Chromosome 11"/>
</dbReference>
<dbReference type="Pfam" id="PF22936">
    <property type="entry name" value="Pol_BBD"/>
    <property type="match status" value="1"/>
</dbReference>
<dbReference type="InterPro" id="IPR029472">
    <property type="entry name" value="Copia-like_N"/>
</dbReference>
<dbReference type="SUPFAM" id="SSF56672">
    <property type="entry name" value="DNA/RNA polymerases"/>
    <property type="match status" value="1"/>
</dbReference>
<feature type="region of interest" description="Disordered" evidence="3">
    <location>
        <begin position="668"/>
        <end position="690"/>
    </location>
</feature>
<sequence length="1141" mass="126625">MTETEKITTSEGKGKKIVRVSEISTSSPLYLHPSEGPGSLITMVQLKGDNYEDWSKHVRNALRTKRKLGFIDGTLEKPVVAEEIEQWEVVNSMIVAWLMNTVEPTLRTMISIVHDSHILWEDLRLQFSVGNGPRKIWDDLAVYKPLKSCSCGELAAQLEQERDEERTRQFLMGLDDRVVRDERQQGITRNKEDRVDAVGFAVQSGNKGKTGEFQYREKDVTCTHCGKYGHAISDCFQIKEYPDWWDERGRNYGEGRGDGNRGGRGLFGRGGGMVGSFGRGRGSHLARANVAQTHLAEVGTANSALAQPIANSAATARKELDRASLPQLNDEQITFLIRFLNQQKTAPSASKLSGKTDMIIDSGASHHMTLNIDLLSDVQTILPCAIRLPGGDRAMAEKQGWMCLGGDIRLNGVLYSPDLTCSLISVAKLLKTTKVSVTFTEEVCVLQDRTLKIIGAGEECDGVYKFRGILGGQANKTTSSDQRELWHRRLGHPSDRVLSYLSSICGVGKTVDTDGAFLPVKFWGECVLSASHLINRTPTSLLQGKTSYEMLYGKPPSFDSLKVFGCLAYAPKLSRDKDKFGERSRKCVFLGYPYGKKGWTMYDLEKNDFFVSRDVQFHEMVIPFAIMSTTVSDIVPYLSAPLLLSDDDFRPTPQELVEAGERVSLTGVNSLPSVKHSDGSPRTVPDDRGSVDAATPVLTQEQVAEPQIEQLGRGHRQKMPSKRLQGYEVSYHSLTNDLAPSPSSVPATSSSSAAISAEIEPDTYEEAMQLQVWRDAVKFEVDALEDQHTWDVGDLPPGKTAIGCRFVFKIKYNSDGTIERHKARLVVMGNQQKEGNDYKETFAPVVKLTTVRMVLKVAAVKNWIVHQMDVHNAFLHGDLEEEVYMKLPPGFKASGPNQVCKLRKSLYGLKQAPRCWFSKLTNALLAYGFSQSYADYSLFALTRGKMCLYVIVYVDDLLIGGNDADAICRFKGYLNQCFHIKDLGSLKYFLGVEVARSSKSIYLSQWKYVLDIINECGLLGGRPTVGVSDNYSARAHVHGPCAFSVLAPTSAALRVVRYLKNNPSQGILYTAMTKKQSVVSQSSAEAEYRAMAFTAPELTWIRGLLADFGVSSREPFSLYCDNKAALHIAANPIFHERTKTH</sequence>
<dbReference type="Pfam" id="PF25597">
    <property type="entry name" value="SH3_retrovirus"/>
    <property type="match status" value="1"/>
</dbReference>
<dbReference type="PANTHER" id="PTHR37610:SF40">
    <property type="entry name" value="OS01G0909600 PROTEIN"/>
    <property type="match status" value="1"/>
</dbReference>
<organism evidence="5 6">
    <name type="scientific">Camelina sativa</name>
    <name type="common">False flax</name>
    <name type="synonym">Myagrum sativum</name>
    <dbReference type="NCBI Taxonomy" id="90675"/>
    <lineage>
        <taxon>Eukaryota</taxon>
        <taxon>Viridiplantae</taxon>
        <taxon>Streptophyta</taxon>
        <taxon>Embryophyta</taxon>
        <taxon>Tracheophyta</taxon>
        <taxon>Spermatophyta</taxon>
        <taxon>Magnoliopsida</taxon>
        <taxon>eudicotyledons</taxon>
        <taxon>Gunneridae</taxon>
        <taxon>Pentapetalae</taxon>
        <taxon>rosids</taxon>
        <taxon>malvids</taxon>
        <taxon>Brassicales</taxon>
        <taxon>Brassicaceae</taxon>
        <taxon>Camelineae</taxon>
        <taxon>Camelina</taxon>
    </lineage>
</organism>
<evidence type="ECO:0000256" key="2">
    <source>
        <dbReference type="PROSITE-ProRule" id="PRU00047"/>
    </source>
</evidence>
<name>A0ABM1QLB1_CAMSA</name>
<dbReference type="Pfam" id="PF14244">
    <property type="entry name" value="Retrotran_gag_3"/>
    <property type="match status" value="1"/>
</dbReference>
<keyword evidence="5" id="KW-1185">Reference proteome</keyword>
<keyword evidence="2" id="KW-0862">Zinc</keyword>
<accession>A0ABM1QLB1</accession>
<keyword evidence="1" id="KW-0064">Aspartyl protease</keyword>
<gene>
    <name evidence="6" type="primary">LOC109127378</name>
</gene>
<evidence type="ECO:0000259" key="4">
    <source>
        <dbReference type="PROSITE" id="PS50158"/>
    </source>
</evidence>
<dbReference type="CDD" id="cd09272">
    <property type="entry name" value="RNase_HI_RT_Ty1"/>
    <property type="match status" value="1"/>
</dbReference>
<dbReference type="InterPro" id="IPR013103">
    <property type="entry name" value="RVT_2"/>
</dbReference>
<proteinExistence type="predicted"/>
<dbReference type="PANTHER" id="PTHR37610">
    <property type="entry name" value="CCHC-TYPE DOMAIN-CONTAINING PROTEIN"/>
    <property type="match status" value="1"/>
</dbReference>
<keyword evidence="2" id="KW-0479">Metal-binding</keyword>
<feature type="compositionally biased region" description="Basic and acidic residues" evidence="3">
    <location>
        <begin position="675"/>
        <end position="690"/>
    </location>
</feature>
<evidence type="ECO:0000313" key="5">
    <source>
        <dbReference type="Proteomes" id="UP000694864"/>
    </source>
</evidence>
<reference evidence="5" key="1">
    <citation type="journal article" date="2014" name="Nat. Commun.">
        <title>The emerging biofuel crop Camelina sativa retains a highly undifferentiated hexaploid genome structure.</title>
        <authorList>
            <person name="Kagale S."/>
            <person name="Koh C."/>
            <person name="Nixon J."/>
            <person name="Bollina V."/>
            <person name="Clarke W.E."/>
            <person name="Tuteja R."/>
            <person name="Spillane C."/>
            <person name="Robinson S.J."/>
            <person name="Links M.G."/>
            <person name="Clarke C."/>
            <person name="Higgins E.E."/>
            <person name="Huebert T."/>
            <person name="Sharpe A.G."/>
            <person name="Parkin I.A."/>
        </authorList>
    </citation>
    <scope>NUCLEOTIDE SEQUENCE [LARGE SCALE GENOMIC DNA]</scope>
    <source>
        <strain evidence="5">cv. DH55</strain>
    </source>
</reference>
<dbReference type="SUPFAM" id="SSF57756">
    <property type="entry name" value="Retrovirus zinc finger-like domains"/>
    <property type="match status" value="1"/>
</dbReference>
<feature type="domain" description="CCHC-type" evidence="4">
    <location>
        <begin position="222"/>
        <end position="235"/>
    </location>
</feature>
<reference evidence="6" key="2">
    <citation type="submission" date="2025-08" db="UniProtKB">
        <authorList>
            <consortium name="RefSeq"/>
        </authorList>
    </citation>
    <scope>IDENTIFICATION</scope>
    <source>
        <tissue evidence="6">Leaf</tissue>
    </source>
</reference>
<evidence type="ECO:0000256" key="1">
    <source>
        <dbReference type="ARBA" id="ARBA00022750"/>
    </source>
</evidence>
<dbReference type="PROSITE" id="PS50158">
    <property type="entry name" value="ZF_CCHC"/>
    <property type="match status" value="1"/>
</dbReference>
<dbReference type="Pfam" id="PF07727">
    <property type="entry name" value="RVT_2"/>
    <property type="match status" value="1"/>
</dbReference>
<keyword evidence="1" id="KW-0378">Hydrolase</keyword>
<evidence type="ECO:0000313" key="6">
    <source>
        <dbReference type="RefSeq" id="XP_019087549.1"/>
    </source>
</evidence>
<keyword evidence="1" id="KW-0645">Protease</keyword>